<feature type="non-terminal residue" evidence="1">
    <location>
        <position position="98"/>
    </location>
</feature>
<dbReference type="EMBL" id="KK114220">
    <property type="protein sequence ID" value="KFM61927.1"/>
    <property type="molecule type" value="Genomic_DNA"/>
</dbReference>
<dbReference type="InterPro" id="IPR009072">
    <property type="entry name" value="Histone-fold"/>
</dbReference>
<dbReference type="Gene3D" id="1.10.20.10">
    <property type="entry name" value="Histone, subunit A"/>
    <property type="match status" value="1"/>
</dbReference>
<dbReference type="OrthoDB" id="6428021at2759"/>
<name>A0A087T9Y8_STEMI</name>
<dbReference type="AlphaFoldDB" id="A0A087T9Y8"/>
<evidence type="ECO:0000313" key="1">
    <source>
        <dbReference type="EMBL" id="KFM61927.1"/>
    </source>
</evidence>
<protein>
    <submittedName>
        <fullName evidence="1">Uncharacterized protein</fullName>
    </submittedName>
</protein>
<gene>
    <name evidence="1" type="ORF">X975_27004</name>
</gene>
<organism evidence="1 2">
    <name type="scientific">Stegodyphus mimosarum</name>
    <name type="common">African social velvet spider</name>
    <dbReference type="NCBI Taxonomy" id="407821"/>
    <lineage>
        <taxon>Eukaryota</taxon>
        <taxon>Metazoa</taxon>
        <taxon>Ecdysozoa</taxon>
        <taxon>Arthropoda</taxon>
        <taxon>Chelicerata</taxon>
        <taxon>Arachnida</taxon>
        <taxon>Araneae</taxon>
        <taxon>Araneomorphae</taxon>
        <taxon>Entelegynae</taxon>
        <taxon>Eresoidea</taxon>
        <taxon>Eresidae</taxon>
        <taxon>Stegodyphus</taxon>
    </lineage>
</organism>
<keyword evidence="2" id="KW-1185">Reference proteome</keyword>
<proteinExistence type="predicted"/>
<dbReference type="Proteomes" id="UP000054359">
    <property type="component" value="Unassembled WGS sequence"/>
</dbReference>
<accession>A0A087T9Y8</accession>
<evidence type="ECO:0000313" key="2">
    <source>
        <dbReference type="Proteomes" id="UP000054359"/>
    </source>
</evidence>
<reference evidence="1 2" key="1">
    <citation type="submission" date="2013-11" db="EMBL/GenBank/DDBJ databases">
        <title>Genome sequencing of Stegodyphus mimosarum.</title>
        <authorList>
            <person name="Bechsgaard J."/>
        </authorList>
    </citation>
    <scope>NUCLEOTIDE SEQUENCE [LARGE SCALE GENOMIC DNA]</scope>
</reference>
<dbReference type="GO" id="GO:0046982">
    <property type="term" value="F:protein heterodimerization activity"/>
    <property type="evidence" value="ECO:0007669"/>
    <property type="project" value="InterPro"/>
</dbReference>
<sequence length="98" mass="11236">MSKIEDKLEERFPLIEQKVQEFLESKYPGTNFTPDGRRSLVKAMNYLSAELLKLSVTAAQKRDSKWEESGLTIQDLEEGIRSDSDVLQLINKVKAFKS</sequence>